<comment type="similarity">
    <text evidence="1">Belongs to the AHA1 family.</text>
</comment>
<organism evidence="3 4">
    <name type="scientific">Paracoccus denitrificans</name>
    <dbReference type="NCBI Taxonomy" id="266"/>
    <lineage>
        <taxon>Bacteria</taxon>
        <taxon>Pseudomonadati</taxon>
        <taxon>Pseudomonadota</taxon>
        <taxon>Alphaproteobacteria</taxon>
        <taxon>Rhodobacterales</taxon>
        <taxon>Paracoccaceae</taxon>
        <taxon>Paracoccus</taxon>
    </lineage>
</organism>
<proteinExistence type="inferred from homology"/>
<accession>A0A533I5W2</accession>
<dbReference type="AlphaFoldDB" id="A0A533I5W2"/>
<dbReference type="InterPro" id="IPR013538">
    <property type="entry name" value="ASHA1/2-like_C"/>
</dbReference>
<sequence>MIRERNNPMEIHHETLIFERDFDAPPSQLFSAYIDTKAREQWSTPSPTAEVKIDNSEVRTGGHETGRCGGKGDLRWTLKVIYHLVTPDRQITFTEELWDGEQILTVALITFDLKPLGENKTALTLTDQITSFVGVDAVGGHREGYTQALTNLQQHVTKPKSGHSR</sequence>
<evidence type="ECO:0000313" key="4">
    <source>
        <dbReference type="Proteomes" id="UP000315344"/>
    </source>
</evidence>
<dbReference type="EMBL" id="VAFL01000016">
    <property type="protein sequence ID" value="TKW65098.1"/>
    <property type="molecule type" value="Genomic_DNA"/>
</dbReference>
<dbReference type="SUPFAM" id="SSF55961">
    <property type="entry name" value="Bet v1-like"/>
    <property type="match status" value="1"/>
</dbReference>
<gene>
    <name evidence="3" type="ORF">DI616_16335</name>
</gene>
<reference evidence="3 4" key="1">
    <citation type="journal article" date="2017" name="Nat. Commun.">
        <title>In situ click chemistry generation of cyclooxygenase-2 inhibitors.</title>
        <authorList>
            <person name="Bhardwaj A."/>
            <person name="Kaur J."/>
            <person name="Wuest M."/>
            <person name="Wuest F."/>
        </authorList>
    </citation>
    <scope>NUCLEOTIDE SEQUENCE [LARGE SCALE GENOMIC DNA]</scope>
    <source>
        <strain evidence="3">S2_012_000_R3_94</strain>
    </source>
</reference>
<evidence type="ECO:0000259" key="2">
    <source>
        <dbReference type="Pfam" id="PF08327"/>
    </source>
</evidence>
<dbReference type="Proteomes" id="UP000315344">
    <property type="component" value="Unassembled WGS sequence"/>
</dbReference>
<evidence type="ECO:0000256" key="1">
    <source>
        <dbReference type="ARBA" id="ARBA00006817"/>
    </source>
</evidence>
<name>A0A533I5W2_PARDE</name>
<dbReference type="InterPro" id="IPR023393">
    <property type="entry name" value="START-like_dom_sf"/>
</dbReference>
<dbReference type="Gene3D" id="3.30.530.20">
    <property type="match status" value="1"/>
</dbReference>
<evidence type="ECO:0000313" key="3">
    <source>
        <dbReference type="EMBL" id="TKW65098.1"/>
    </source>
</evidence>
<comment type="caution">
    <text evidence="3">The sequence shown here is derived from an EMBL/GenBank/DDBJ whole genome shotgun (WGS) entry which is preliminary data.</text>
</comment>
<protein>
    <recommendedName>
        <fullName evidence="2">Activator of Hsp90 ATPase homologue 1/2-like C-terminal domain-containing protein</fullName>
    </recommendedName>
</protein>
<feature type="domain" description="Activator of Hsp90 ATPase homologue 1/2-like C-terminal" evidence="2">
    <location>
        <begin position="23"/>
        <end position="156"/>
    </location>
</feature>
<dbReference type="Pfam" id="PF08327">
    <property type="entry name" value="AHSA1"/>
    <property type="match status" value="1"/>
</dbReference>